<sequence>MQPYRTPPPALAARRRSARRRGAGLTLIELMVAMALLGVIGVLTWRATSQLVDGRERIGAELARWQAVMHASALIERELMQIAPPELADGTGATAAATGAALPALELETEPDDHRSRLAWTVVGGEQGFGRVELLHRDGRLEALVWPDREARGEAVRLPLLDGVDALRWRLIAAGQPHTQWPIAESRSRRRGRVALVTPLPEAVELTLELADVGPLTRVFALR</sequence>
<proteinExistence type="inferred from homology"/>
<evidence type="ECO:0000256" key="9">
    <source>
        <dbReference type="ARBA" id="ARBA00023136"/>
    </source>
</evidence>
<dbReference type="AlphaFoldDB" id="A0A5C7T8I8"/>
<comment type="similarity">
    <text evidence="2">Belongs to the GSP J family.</text>
</comment>
<evidence type="ECO:0000256" key="3">
    <source>
        <dbReference type="ARBA" id="ARBA00021539"/>
    </source>
</evidence>
<evidence type="ECO:0000256" key="1">
    <source>
        <dbReference type="ARBA" id="ARBA00004377"/>
    </source>
</evidence>
<evidence type="ECO:0000256" key="4">
    <source>
        <dbReference type="ARBA" id="ARBA00022475"/>
    </source>
</evidence>
<dbReference type="SUPFAM" id="SSF54523">
    <property type="entry name" value="Pili subunits"/>
    <property type="match status" value="1"/>
</dbReference>
<keyword evidence="5" id="KW-0488">Methylation</keyword>
<evidence type="ECO:0000256" key="2">
    <source>
        <dbReference type="ARBA" id="ARBA00011084"/>
    </source>
</evidence>
<dbReference type="EMBL" id="SSFD01000005">
    <property type="protein sequence ID" value="TXH92538.1"/>
    <property type="molecule type" value="Genomic_DNA"/>
</dbReference>
<dbReference type="InterPro" id="IPR012902">
    <property type="entry name" value="N_methyl_site"/>
</dbReference>
<evidence type="ECO:0000256" key="5">
    <source>
        <dbReference type="ARBA" id="ARBA00022481"/>
    </source>
</evidence>
<keyword evidence="4" id="KW-1003">Cell membrane</keyword>
<accession>A0A5C7T8I8</accession>
<dbReference type="Pfam" id="PF11612">
    <property type="entry name" value="T2SSJ"/>
    <property type="match status" value="1"/>
</dbReference>
<dbReference type="InterPro" id="IPR051621">
    <property type="entry name" value="T2SS_protein_J"/>
</dbReference>
<dbReference type="InterPro" id="IPR045584">
    <property type="entry name" value="Pilin-like"/>
</dbReference>
<keyword evidence="6" id="KW-0997">Cell inner membrane</keyword>
<evidence type="ECO:0000313" key="12">
    <source>
        <dbReference type="Proteomes" id="UP000321192"/>
    </source>
</evidence>
<evidence type="ECO:0000256" key="10">
    <source>
        <dbReference type="SAM" id="Phobius"/>
    </source>
</evidence>
<protein>
    <recommendedName>
        <fullName evidence="3">Type II secretion system protein J</fullName>
    </recommendedName>
</protein>
<dbReference type="PANTHER" id="PTHR39583:SF2">
    <property type="entry name" value="TYPE II SECRETION SYSTEM PROTEIN J"/>
    <property type="match status" value="1"/>
</dbReference>
<dbReference type="Gene3D" id="2.10.70.20">
    <property type="entry name" value="gspk-gspi-gspj complex like domains"/>
    <property type="match status" value="1"/>
</dbReference>
<dbReference type="RefSeq" id="WP_276656143.1">
    <property type="nucleotide sequence ID" value="NZ_SSFD01000005.1"/>
</dbReference>
<evidence type="ECO:0000313" key="11">
    <source>
        <dbReference type="EMBL" id="TXH92538.1"/>
    </source>
</evidence>
<dbReference type="InterPro" id="IPR010055">
    <property type="entry name" value="T2SS_protein-GspJ"/>
</dbReference>
<dbReference type="GO" id="GO:0005886">
    <property type="term" value="C:plasma membrane"/>
    <property type="evidence" value="ECO:0007669"/>
    <property type="project" value="UniProtKB-SubCell"/>
</dbReference>
<evidence type="ECO:0000256" key="7">
    <source>
        <dbReference type="ARBA" id="ARBA00022692"/>
    </source>
</evidence>
<name>A0A5C7T8I8_THASP</name>
<comment type="subcellular location">
    <subcellularLocation>
        <location evidence="1">Cell inner membrane</location>
        <topology evidence="1">Single-pass membrane protein</topology>
    </subcellularLocation>
</comment>
<keyword evidence="9 10" id="KW-0472">Membrane</keyword>
<dbReference type="GO" id="GO:0015627">
    <property type="term" value="C:type II protein secretion system complex"/>
    <property type="evidence" value="ECO:0007669"/>
    <property type="project" value="InterPro"/>
</dbReference>
<reference evidence="11 12" key="1">
    <citation type="submission" date="2018-09" db="EMBL/GenBank/DDBJ databases">
        <title>Metagenome Assembled Genomes from an Advanced Water Purification Facility.</title>
        <authorList>
            <person name="Stamps B.W."/>
            <person name="Spear J.R."/>
        </authorList>
    </citation>
    <scope>NUCLEOTIDE SEQUENCE [LARGE SCALE GENOMIC DNA]</scope>
    <source>
        <strain evidence="11">Bin_27_1</strain>
    </source>
</reference>
<evidence type="ECO:0000256" key="6">
    <source>
        <dbReference type="ARBA" id="ARBA00022519"/>
    </source>
</evidence>
<organism evidence="11 12">
    <name type="scientific">Thauera aminoaromatica</name>
    <dbReference type="NCBI Taxonomy" id="164330"/>
    <lineage>
        <taxon>Bacteria</taxon>
        <taxon>Pseudomonadati</taxon>
        <taxon>Pseudomonadota</taxon>
        <taxon>Betaproteobacteria</taxon>
        <taxon>Rhodocyclales</taxon>
        <taxon>Zoogloeaceae</taxon>
        <taxon>Thauera</taxon>
    </lineage>
</organism>
<evidence type="ECO:0000256" key="8">
    <source>
        <dbReference type="ARBA" id="ARBA00022989"/>
    </source>
</evidence>
<dbReference type="PANTHER" id="PTHR39583">
    <property type="entry name" value="TYPE II SECRETION SYSTEM PROTEIN J-RELATED"/>
    <property type="match status" value="1"/>
</dbReference>
<dbReference type="NCBIfam" id="TIGR02532">
    <property type="entry name" value="IV_pilin_GFxxxE"/>
    <property type="match status" value="1"/>
</dbReference>
<dbReference type="Proteomes" id="UP000321192">
    <property type="component" value="Unassembled WGS sequence"/>
</dbReference>
<keyword evidence="8 10" id="KW-1133">Transmembrane helix</keyword>
<dbReference type="Pfam" id="PF07963">
    <property type="entry name" value="N_methyl"/>
    <property type="match status" value="1"/>
</dbReference>
<feature type="transmembrane region" description="Helical" evidence="10">
    <location>
        <begin position="24"/>
        <end position="45"/>
    </location>
</feature>
<keyword evidence="7 10" id="KW-0812">Transmembrane</keyword>
<dbReference type="PROSITE" id="PS00409">
    <property type="entry name" value="PROKAR_NTER_METHYL"/>
    <property type="match status" value="1"/>
</dbReference>
<comment type="caution">
    <text evidence="11">The sequence shown here is derived from an EMBL/GenBank/DDBJ whole genome shotgun (WGS) entry which is preliminary data.</text>
</comment>
<dbReference type="GO" id="GO:0015628">
    <property type="term" value="P:protein secretion by the type II secretion system"/>
    <property type="evidence" value="ECO:0007669"/>
    <property type="project" value="InterPro"/>
</dbReference>
<gene>
    <name evidence="11" type="ORF">E6Q80_00205</name>
</gene>